<evidence type="ECO:0000256" key="2">
    <source>
        <dbReference type="SAM" id="MobiDB-lite"/>
    </source>
</evidence>
<proteinExistence type="predicted"/>
<feature type="compositionally biased region" description="Basic and acidic residues" evidence="2">
    <location>
        <begin position="403"/>
        <end position="414"/>
    </location>
</feature>
<evidence type="ECO:0000256" key="1">
    <source>
        <dbReference type="SAM" id="Coils"/>
    </source>
</evidence>
<feature type="coiled-coil region" evidence="1">
    <location>
        <begin position="564"/>
        <end position="623"/>
    </location>
</feature>
<feature type="compositionally biased region" description="Pro residues" evidence="2">
    <location>
        <begin position="523"/>
        <end position="539"/>
    </location>
</feature>
<feature type="compositionally biased region" description="Basic and acidic residues" evidence="2">
    <location>
        <begin position="316"/>
        <end position="325"/>
    </location>
</feature>
<dbReference type="EMBL" id="JABSTV010001245">
    <property type="protein sequence ID" value="KAH7983902.1"/>
    <property type="molecule type" value="Genomic_DNA"/>
</dbReference>
<evidence type="ECO:0000313" key="3">
    <source>
        <dbReference type="EMBL" id="KAH7983902.1"/>
    </source>
</evidence>
<dbReference type="Proteomes" id="UP000821837">
    <property type="component" value="Chromosome 1"/>
</dbReference>
<feature type="compositionally biased region" description="Low complexity" evidence="2">
    <location>
        <begin position="415"/>
        <end position="427"/>
    </location>
</feature>
<reference evidence="3" key="2">
    <citation type="submission" date="2021-09" db="EMBL/GenBank/DDBJ databases">
        <authorList>
            <person name="Jia N."/>
            <person name="Wang J."/>
            <person name="Shi W."/>
            <person name="Du L."/>
            <person name="Sun Y."/>
            <person name="Zhan W."/>
            <person name="Jiang J."/>
            <person name="Wang Q."/>
            <person name="Zhang B."/>
            <person name="Ji P."/>
            <person name="Sakyi L.B."/>
            <person name="Cui X."/>
            <person name="Yuan T."/>
            <person name="Jiang B."/>
            <person name="Yang W."/>
            <person name="Lam T.T.-Y."/>
            <person name="Chang Q."/>
            <person name="Ding S."/>
            <person name="Wang X."/>
            <person name="Zhu J."/>
            <person name="Ruan X."/>
            <person name="Zhao L."/>
            <person name="Wei J."/>
            <person name="Que T."/>
            <person name="Du C."/>
            <person name="Cheng J."/>
            <person name="Dai P."/>
            <person name="Han X."/>
            <person name="Huang E."/>
            <person name="Gao Y."/>
            <person name="Liu J."/>
            <person name="Shao H."/>
            <person name="Ye R."/>
            <person name="Li L."/>
            <person name="Wei W."/>
            <person name="Wang X."/>
            <person name="Wang C."/>
            <person name="Huo Q."/>
            <person name="Li W."/>
            <person name="Guo W."/>
            <person name="Chen H."/>
            <person name="Chen S."/>
            <person name="Zhou L."/>
            <person name="Zhou L."/>
            <person name="Ni X."/>
            <person name="Tian J."/>
            <person name="Zhou Y."/>
            <person name="Sheng Y."/>
            <person name="Liu T."/>
            <person name="Pan Y."/>
            <person name="Xia L."/>
            <person name="Li J."/>
            <person name="Zhao F."/>
            <person name="Cao W."/>
        </authorList>
    </citation>
    <scope>NUCLEOTIDE SEQUENCE</scope>
    <source>
        <strain evidence="3">Rsan-2018</strain>
        <tissue evidence="3">Larvae</tissue>
    </source>
</reference>
<dbReference type="AlphaFoldDB" id="A0A9D4TAM5"/>
<keyword evidence="1" id="KW-0175">Coiled coil</keyword>
<sequence>MLEGKKRRSKSGDNFTEMAADTARKSAISVIEVSSSISISDSMTEATTVVQKSSSDGTIIGKRSISFGTPRNRIAKARTPSSGARSGKGSSQVSVLTVSISDSEDVDPRGPPPSRRGRNPLAPRSRPESPPWTSARSPQHVTRSCSRHLAMQRAAQMRGYSRSPSPKPGYTVASARMYSASPTRVRSPMRVPSPRRTVFQVVDESYCAEPANRDRARLLRREDQRFQMTADDPKPQRDGKWHEPKLRVSYAARVPSRGSHSDSSLSYSMSSKTALDYERGDSSRGYYRTASQLDRYREPSGEKSYSSTPQLYYEDSPPRTYHDHSPMGGYVEGSRHASGAPIHGRDVSLSRISEYSSPNAGHQDSTGKMIVNVSSSRLVRSASLPRTSSFNPRMPRRGTPSRLARESSALRDARSSSSPRQSRSMSPRKPDTALARIKVRAASSLHLGYETSSSRSESSRRVTGRVSPKWLERKGFFPNGPLSPPPPKPPVPPPMPPPKGFSMGPLGFESTSTSASAIRITMSPPPMPPVPPMLPPPTPTEIAALQAVTVTMKDLGRKQSSSEHELCAAELQRQIREKQQLQLEQLFQLQQPQDFSPLQDVEEQQLQQQLQELQKVLQQQEGAPVLQVQFQSPADPSGKPSTPLAQSVLQVQLQSPSQPVPQVFQAQIPTRADSPPGVIQVQLQSPIVPSEPQQIDSFSQVTSRIAHPEQPGVLQGSVHQMPSQQPAMQDMQDWAREQIPGEPMCHMQEWGSAMHMPGQALQMSEGMGTPQPRSTEPRMQRTPWRNFEDTKRPPSWWFSPRMSPRTPSRAELPRMPVTSAYPGFLRHNLPRDVTPGTPSQLRTPKPQDEKPHTPQPQAAHTPQPQPQQEVSVPYAATSIGSTSENTFSYFAKTIVPVTWIS</sequence>
<feature type="compositionally biased region" description="Polar residues" evidence="2">
    <location>
        <begin position="43"/>
        <end position="57"/>
    </location>
</feature>
<organism evidence="3 4">
    <name type="scientific">Rhipicephalus sanguineus</name>
    <name type="common">Brown dog tick</name>
    <name type="synonym">Ixodes sanguineus</name>
    <dbReference type="NCBI Taxonomy" id="34632"/>
    <lineage>
        <taxon>Eukaryota</taxon>
        <taxon>Metazoa</taxon>
        <taxon>Ecdysozoa</taxon>
        <taxon>Arthropoda</taxon>
        <taxon>Chelicerata</taxon>
        <taxon>Arachnida</taxon>
        <taxon>Acari</taxon>
        <taxon>Parasitiformes</taxon>
        <taxon>Ixodida</taxon>
        <taxon>Ixodoidea</taxon>
        <taxon>Ixodidae</taxon>
        <taxon>Rhipicephalinae</taxon>
        <taxon>Rhipicephalus</taxon>
        <taxon>Rhipicephalus</taxon>
    </lineage>
</organism>
<feature type="region of interest" description="Disordered" evidence="2">
    <location>
        <begin position="764"/>
        <end position="877"/>
    </location>
</feature>
<accession>A0A9D4TAM5</accession>
<feature type="region of interest" description="Disordered" evidence="2">
    <location>
        <begin position="1"/>
        <end position="24"/>
    </location>
</feature>
<feature type="compositionally biased region" description="Basic and acidic residues" evidence="2">
    <location>
        <begin position="219"/>
        <end position="246"/>
    </location>
</feature>
<feature type="compositionally biased region" description="Low complexity" evidence="2">
    <location>
        <begin position="256"/>
        <end position="271"/>
    </location>
</feature>
<feature type="compositionally biased region" description="Pro residues" evidence="2">
    <location>
        <begin position="481"/>
        <end position="499"/>
    </location>
</feature>
<feature type="compositionally biased region" description="Polar residues" evidence="2">
    <location>
        <begin position="79"/>
        <end position="101"/>
    </location>
</feature>
<feature type="region of interest" description="Disordered" evidence="2">
    <location>
        <begin position="219"/>
        <end position="343"/>
    </location>
</feature>
<feature type="compositionally biased region" description="Polar residues" evidence="2">
    <location>
        <begin position="131"/>
        <end position="144"/>
    </location>
</feature>
<feature type="region of interest" description="Disordered" evidence="2">
    <location>
        <begin position="39"/>
        <end position="192"/>
    </location>
</feature>
<feature type="region of interest" description="Disordered" evidence="2">
    <location>
        <begin position="382"/>
        <end position="435"/>
    </location>
</feature>
<gene>
    <name evidence="3" type="ORF">HPB52_015134</name>
</gene>
<keyword evidence="4" id="KW-1185">Reference proteome</keyword>
<feature type="compositionally biased region" description="Low complexity" evidence="2">
    <location>
        <begin position="181"/>
        <end position="192"/>
    </location>
</feature>
<feature type="region of interest" description="Disordered" evidence="2">
    <location>
        <begin position="447"/>
        <end position="539"/>
    </location>
</feature>
<feature type="compositionally biased region" description="Low complexity" evidence="2">
    <location>
        <begin position="855"/>
        <end position="868"/>
    </location>
</feature>
<name>A0A9D4TAM5_RHISA</name>
<evidence type="ECO:0000313" key="4">
    <source>
        <dbReference type="Proteomes" id="UP000821837"/>
    </source>
</evidence>
<protein>
    <submittedName>
        <fullName evidence="3">Uncharacterized protein</fullName>
    </submittedName>
</protein>
<reference evidence="3" key="1">
    <citation type="journal article" date="2020" name="Cell">
        <title>Large-Scale Comparative Analyses of Tick Genomes Elucidate Their Genetic Diversity and Vector Capacities.</title>
        <authorList>
            <consortium name="Tick Genome and Microbiome Consortium (TIGMIC)"/>
            <person name="Jia N."/>
            <person name="Wang J."/>
            <person name="Shi W."/>
            <person name="Du L."/>
            <person name="Sun Y."/>
            <person name="Zhan W."/>
            <person name="Jiang J.F."/>
            <person name="Wang Q."/>
            <person name="Zhang B."/>
            <person name="Ji P."/>
            <person name="Bell-Sakyi L."/>
            <person name="Cui X.M."/>
            <person name="Yuan T.T."/>
            <person name="Jiang B.G."/>
            <person name="Yang W.F."/>
            <person name="Lam T.T."/>
            <person name="Chang Q.C."/>
            <person name="Ding S.J."/>
            <person name="Wang X.J."/>
            <person name="Zhu J.G."/>
            <person name="Ruan X.D."/>
            <person name="Zhao L."/>
            <person name="Wei J.T."/>
            <person name="Ye R.Z."/>
            <person name="Que T.C."/>
            <person name="Du C.H."/>
            <person name="Zhou Y.H."/>
            <person name="Cheng J.X."/>
            <person name="Dai P.F."/>
            <person name="Guo W.B."/>
            <person name="Han X.H."/>
            <person name="Huang E.J."/>
            <person name="Li L.F."/>
            <person name="Wei W."/>
            <person name="Gao Y.C."/>
            <person name="Liu J.Z."/>
            <person name="Shao H.Z."/>
            <person name="Wang X."/>
            <person name="Wang C.C."/>
            <person name="Yang T.C."/>
            <person name="Huo Q.B."/>
            <person name="Li W."/>
            <person name="Chen H.Y."/>
            <person name="Chen S.E."/>
            <person name="Zhou L.G."/>
            <person name="Ni X.B."/>
            <person name="Tian J.H."/>
            <person name="Sheng Y."/>
            <person name="Liu T."/>
            <person name="Pan Y.S."/>
            <person name="Xia L.Y."/>
            <person name="Li J."/>
            <person name="Zhao F."/>
            <person name="Cao W.C."/>
        </authorList>
    </citation>
    <scope>NUCLEOTIDE SEQUENCE</scope>
    <source>
        <strain evidence="3">Rsan-2018</strain>
    </source>
</reference>
<comment type="caution">
    <text evidence="3">The sequence shown here is derived from an EMBL/GenBank/DDBJ whole genome shotgun (WGS) entry which is preliminary data.</text>
</comment>
<dbReference type="VEuPathDB" id="VectorBase:RSAN_053132"/>